<dbReference type="PANTHER" id="PTHR34605">
    <property type="entry name" value="PHAGE_INTEGRASE DOMAIN-CONTAINING PROTEIN"/>
    <property type="match status" value="1"/>
</dbReference>
<dbReference type="Gene3D" id="1.10.150.130">
    <property type="match status" value="1"/>
</dbReference>
<reference evidence="4" key="1">
    <citation type="submission" date="2022-01" db="EMBL/GenBank/DDBJ databases">
        <title>Alginate degradation mechanism of Vibrio pelagius WXL662.</title>
        <authorList>
            <person name="He X."/>
        </authorList>
    </citation>
    <scope>NUCLEOTIDE SEQUENCE</scope>
    <source>
        <strain evidence="4">WXL662</strain>
    </source>
</reference>
<evidence type="ECO:0000256" key="1">
    <source>
        <dbReference type="ARBA" id="ARBA00023125"/>
    </source>
</evidence>
<organism evidence="4 5">
    <name type="scientific">Vibrio pelagius</name>
    <dbReference type="NCBI Taxonomy" id="28169"/>
    <lineage>
        <taxon>Bacteria</taxon>
        <taxon>Pseudomonadati</taxon>
        <taxon>Pseudomonadota</taxon>
        <taxon>Gammaproteobacteria</taxon>
        <taxon>Vibrionales</taxon>
        <taxon>Vibrionaceae</taxon>
        <taxon>Vibrio</taxon>
    </lineage>
</organism>
<dbReference type="Pfam" id="PF00589">
    <property type="entry name" value="Phage_integrase"/>
    <property type="match status" value="1"/>
</dbReference>
<evidence type="ECO:0000259" key="3">
    <source>
        <dbReference type="PROSITE" id="PS51898"/>
    </source>
</evidence>
<name>A0ABY5GAZ6_VIBPE</name>
<dbReference type="InterPro" id="IPR010998">
    <property type="entry name" value="Integrase_recombinase_N"/>
</dbReference>
<feature type="domain" description="Tyr recombinase" evidence="3">
    <location>
        <begin position="129"/>
        <end position="315"/>
    </location>
</feature>
<dbReference type="RefSeq" id="WP_255232767.1">
    <property type="nucleotide sequence ID" value="NZ_CP090615.1"/>
</dbReference>
<evidence type="ECO:0000313" key="5">
    <source>
        <dbReference type="Proteomes" id="UP001059120"/>
    </source>
</evidence>
<evidence type="ECO:0000313" key="4">
    <source>
        <dbReference type="EMBL" id="UTT87043.1"/>
    </source>
</evidence>
<proteinExistence type="predicted"/>
<keyword evidence="5" id="KW-1185">Reference proteome</keyword>
<accession>A0ABY5GAZ6</accession>
<dbReference type="Gene3D" id="1.10.443.10">
    <property type="entry name" value="Intergrase catalytic core"/>
    <property type="match status" value="1"/>
</dbReference>
<dbReference type="InterPro" id="IPR013762">
    <property type="entry name" value="Integrase-like_cat_sf"/>
</dbReference>
<dbReference type="SUPFAM" id="SSF47823">
    <property type="entry name" value="lambda integrase-like, N-terminal domain"/>
    <property type="match status" value="1"/>
</dbReference>
<dbReference type="EMBL" id="CP090615">
    <property type="protein sequence ID" value="UTT87043.1"/>
    <property type="molecule type" value="Genomic_DNA"/>
</dbReference>
<evidence type="ECO:0000256" key="2">
    <source>
        <dbReference type="ARBA" id="ARBA00023172"/>
    </source>
</evidence>
<keyword evidence="1" id="KW-0238">DNA-binding</keyword>
<dbReference type="PANTHER" id="PTHR34605:SF3">
    <property type="entry name" value="P CELL-TYPE AGGLUTINATION PROTEIN MAP4-LIKE-RELATED"/>
    <property type="match status" value="1"/>
</dbReference>
<dbReference type="InterPro" id="IPR002104">
    <property type="entry name" value="Integrase_catalytic"/>
</dbReference>
<dbReference type="SUPFAM" id="SSF56349">
    <property type="entry name" value="DNA breaking-rejoining enzymes"/>
    <property type="match status" value="1"/>
</dbReference>
<dbReference type="InterPro" id="IPR052925">
    <property type="entry name" value="Phage_Integrase-like_Recomb"/>
</dbReference>
<dbReference type="Proteomes" id="UP001059120">
    <property type="component" value="Chromosome 2"/>
</dbReference>
<keyword evidence="2" id="KW-0233">DNA recombination</keyword>
<protein>
    <submittedName>
        <fullName evidence="4">Tyrosine-type recombinase/integrase</fullName>
    </submittedName>
</protein>
<sequence>MRKKVPVLTDPSQVNFFVNKLNNEASLDVIDELTDNQYSRNSLLGILSDWNRYLSFCLKYHINTLPASVTAIRRFLETEAKERKFSSLKRYTATLSLLHTVLGFPNPIKHKQVRFTLVQLQISKSGDAKQTNALTHHHLKQLNNALAKPNAPFKDIRDLAVYNVMFECALKRSELKNLKVSHISMKDDTSCVHLADSTYQLSEVANRHLQRWIEISDSFDDQPLFRSIDRHGHIHNQPLDDSSIYRIVRRASDLLGLTGSLSFSGNSIRVGATQELAKQGMTIRDIQDFGRWMSPVMPAQYLGQLTKSEEGKMVFKEIIPWQS</sequence>
<dbReference type="PROSITE" id="PS51898">
    <property type="entry name" value="TYR_RECOMBINASE"/>
    <property type="match status" value="1"/>
</dbReference>
<gene>
    <name evidence="4" type="ORF">LZI70_16650</name>
</gene>
<dbReference type="InterPro" id="IPR011010">
    <property type="entry name" value="DNA_brk_join_enz"/>
</dbReference>